<reference evidence="2" key="1">
    <citation type="journal article" date="2017" name="Nat. Ecol. Evol.">
        <title>Genome expansion and lineage-specific genetic innovations in the forest pathogenic fungi Armillaria.</title>
        <authorList>
            <person name="Sipos G."/>
            <person name="Prasanna A.N."/>
            <person name="Walter M.C."/>
            <person name="O'Connor E."/>
            <person name="Balint B."/>
            <person name="Krizsan K."/>
            <person name="Kiss B."/>
            <person name="Hess J."/>
            <person name="Varga T."/>
            <person name="Slot J."/>
            <person name="Riley R."/>
            <person name="Boka B."/>
            <person name="Rigling D."/>
            <person name="Barry K."/>
            <person name="Lee J."/>
            <person name="Mihaltcheva S."/>
            <person name="LaButti K."/>
            <person name="Lipzen A."/>
            <person name="Waldron R."/>
            <person name="Moloney N.M."/>
            <person name="Sperisen C."/>
            <person name="Kredics L."/>
            <person name="Vagvoelgyi C."/>
            <person name="Patrignani A."/>
            <person name="Fitzpatrick D."/>
            <person name="Nagy I."/>
            <person name="Doyle S."/>
            <person name="Anderson J.B."/>
            <person name="Grigoriev I.V."/>
            <person name="Gueldener U."/>
            <person name="Muensterkoetter M."/>
            <person name="Nagy L.G."/>
        </authorList>
    </citation>
    <scope>NUCLEOTIDE SEQUENCE [LARGE SCALE GENOMIC DNA]</scope>
    <source>
        <strain evidence="2">28-4</strain>
    </source>
</reference>
<protein>
    <submittedName>
        <fullName evidence="1">Uncharacterized protein</fullName>
    </submittedName>
</protein>
<accession>A0A2H3C377</accession>
<evidence type="ECO:0000313" key="1">
    <source>
        <dbReference type="EMBL" id="PBK70593.1"/>
    </source>
</evidence>
<name>A0A2H3C377_9AGAR</name>
<dbReference type="Proteomes" id="UP000218334">
    <property type="component" value="Unassembled WGS sequence"/>
</dbReference>
<sequence>MFHHAQRRHPWKIFGNSRAARQRHYSCRVSLHSLKVYETQGGSTFSWQLEEIVLKSNVARVLRAVGWRILPFLREQFALDSVKITISRPTTATLLRETLGLRVDAIPTIIVLNRPADGDCGRGCSVLVEKDCRAMCSFSCWRRIHTKYVSFPHPPPWNLCQSPPPTQLPCIL</sequence>
<dbReference type="EMBL" id="KZ293425">
    <property type="protein sequence ID" value="PBK70593.1"/>
    <property type="molecule type" value="Genomic_DNA"/>
</dbReference>
<keyword evidence="2" id="KW-1185">Reference proteome</keyword>
<evidence type="ECO:0000313" key="2">
    <source>
        <dbReference type="Proteomes" id="UP000218334"/>
    </source>
</evidence>
<proteinExistence type="predicted"/>
<organism evidence="1 2">
    <name type="scientific">Armillaria solidipes</name>
    <dbReference type="NCBI Taxonomy" id="1076256"/>
    <lineage>
        <taxon>Eukaryota</taxon>
        <taxon>Fungi</taxon>
        <taxon>Dikarya</taxon>
        <taxon>Basidiomycota</taxon>
        <taxon>Agaricomycotina</taxon>
        <taxon>Agaricomycetes</taxon>
        <taxon>Agaricomycetidae</taxon>
        <taxon>Agaricales</taxon>
        <taxon>Marasmiineae</taxon>
        <taxon>Physalacriaceae</taxon>
        <taxon>Armillaria</taxon>
    </lineage>
</organism>
<dbReference type="AlphaFoldDB" id="A0A2H3C377"/>
<gene>
    <name evidence="1" type="ORF">ARMSODRAFT_86856</name>
</gene>
<dbReference type="STRING" id="1076256.A0A2H3C377"/>